<protein>
    <recommendedName>
        <fullName evidence="5">Ankyrin repeat-containing domain</fullName>
    </recommendedName>
</protein>
<evidence type="ECO:0000313" key="1">
    <source>
        <dbReference type="EMBL" id="CAH0477654.1"/>
    </source>
</evidence>
<dbReference type="Pfam" id="PF12796">
    <property type="entry name" value="Ank_2"/>
    <property type="match status" value="1"/>
</dbReference>
<dbReference type="EMBL" id="CAKLCB010000164">
    <property type="protein sequence ID" value="CAH0516331.1"/>
    <property type="molecule type" value="Genomic_DNA"/>
</dbReference>
<accession>A0AAU9KZG1</accession>
<dbReference type="EMBL" id="CAKKTJ010000181">
    <property type="protein sequence ID" value="CAH0477654.1"/>
    <property type="molecule type" value="Genomic_DNA"/>
</dbReference>
<evidence type="ECO:0000313" key="4">
    <source>
        <dbReference type="Proteomes" id="UP001160483"/>
    </source>
</evidence>
<dbReference type="Proteomes" id="UP001158986">
    <property type="component" value="Unassembled WGS sequence"/>
</dbReference>
<sequence length="319" mass="36252">MKKMAQMDVSSSRERSETAFMQVLTNKSLFRHVVSLMNGLPLVIVQFSRAQRRSMEARDKVMMLQWLERHLDLTSSYTFETDFMDIAVGYTKGGAEVMEWIIRVHSNVKTQVTAWALRLAAYNGELLKMKWLHEHGFQGFSCTTADDAACAGHTNVLKFLLENRREGCSSRALDQAATHGHIDVVRYLFSFIHGRTSVEQHRVMARASFAMTKAALCGHAEIVGALGRRHCTPLNNTLLDVVATGELQVLKESCRYSNEGCLVEARRRAKTLGYVDLDTFLRTQIAPTAWPCRLHRHSRSGRRRCQRKTKVGSKFDELQ</sequence>
<evidence type="ECO:0000313" key="3">
    <source>
        <dbReference type="Proteomes" id="UP001158986"/>
    </source>
</evidence>
<dbReference type="PANTHER" id="PTHR46586:SF3">
    <property type="entry name" value="ANKYRIN REPEAT-CONTAINING PROTEIN"/>
    <property type="match status" value="1"/>
</dbReference>
<evidence type="ECO:0008006" key="5">
    <source>
        <dbReference type="Google" id="ProtNLM"/>
    </source>
</evidence>
<dbReference type="InterPro" id="IPR002110">
    <property type="entry name" value="Ankyrin_rpt"/>
</dbReference>
<organism evidence="1 4">
    <name type="scientific">Peronospora belbahrii</name>
    <dbReference type="NCBI Taxonomy" id="622444"/>
    <lineage>
        <taxon>Eukaryota</taxon>
        <taxon>Sar</taxon>
        <taxon>Stramenopiles</taxon>
        <taxon>Oomycota</taxon>
        <taxon>Peronosporomycetes</taxon>
        <taxon>Peronosporales</taxon>
        <taxon>Peronosporaceae</taxon>
        <taxon>Peronospora</taxon>
    </lineage>
</organism>
<gene>
    <name evidence="2" type="ORF">PBS001_LOCUS3005</name>
    <name evidence="1" type="ORF">PBS003_LOCUS4394</name>
</gene>
<proteinExistence type="predicted"/>
<dbReference type="PANTHER" id="PTHR46586">
    <property type="entry name" value="ANKYRIN REPEAT-CONTAINING PROTEIN"/>
    <property type="match status" value="1"/>
</dbReference>
<dbReference type="InterPro" id="IPR036770">
    <property type="entry name" value="Ankyrin_rpt-contain_sf"/>
</dbReference>
<evidence type="ECO:0000313" key="2">
    <source>
        <dbReference type="EMBL" id="CAH0516331.1"/>
    </source>
</evidence>
<dbReference type="Gene3D" id="1.25.40.20">
    <property type="entry name" value="Ankyrin repeat-containing domain"/>
    <property type="match status" value="1"/>
</dbReference>
<reference evidence="1 3" key="1">
    <citation type="submission" date="2021-11" db="EMBL/GenBank/DDBJ databases">
        <authorList>
            <person name="Islam A."/>
            <person name="Islam S."/>
            <person name="Flora M.S."/>
            <person name="Rahman M."/>
            <person name="Ziaur R.M."/>
            <person name="Epstein J.H."/>
            <person name="Hassan M."/>
            <person name="Klassen M."/>
            <person name="Woodard K."/>
            <person name="Webb A."/>
            <person name="Webby R.J."/>
            <person name="El Zowalaty M.E."/>
        </authorList>
    </citation>
    <scope>NUCLEOTIDE SEQUENCE</scope>
    <source>
        <strain evidence="2">Pbs1</strain>
        <strain evidence="1">Pbs3</strain>
    </source>
</reference>
<dbReference type="AlphaFoldDB" id="A0AAU9KZG1"/>
<comment type="caution">
    <text evidence="1">The sequence shown here is derived from an EMBL/GenBank/DDBJ whole genome shotgun (WGS) entry which is preliminary data.</text>
</comment>
<dbReference type="InterPro" id="IPR052050">
    <property type="entry name" value="SecEffector_AnkRepeat"/>
</dbReference>
<dbReference type="SUPFAM" id="SSF48403">
    <property type="entry name" value="Ankyrin repeat"/>
    <property type="match status" value="1"/>
</dbReference>
<keyword evidence="3" id="KW-1185">Reference proteome</keyword>
<dbReference type="Proteomes" id="UP001160483">
    <property type="component" value="Unassembled WGS sequence"/>
</dbReference>
<name>A0AAU9KZG1_9STRA</name>